<name>A0A0J6FKD1_COCPO</name>
<proteinExistence type="predicted"/>
<sequence length="191" mass="21092">MTDSPPSGSQSSRSNSQSSTTGHSSKKSSHSRIPSLPIHLPGFHSSHDKEKHSHADTMLDIKSPTRRRFLSTRLSRSKSPAPIITNATDTTSTLVASPTENTFTHSGHVMDSPLPMSPITSPSEQSHSSSKKRHSYSSRKSSNDYKRLSGTVNHCGRHANDWLFGGFSVRESVRGLLKDDHEDNNSHERHR</sequence>
<dbReference type="VEuPathDB" id="FungiDB:CPAG_07095"/>
<organism evidence="2 3">
    <name type="scientific">Coccidioides posadasii RMSCC 3488</name>
    <dbReference type="NCBI Taxonomy" id="454284"/>
    <lineage>
        <taxon>Eukaryota</taxon>
        <taxon>Fungi</taxon>
        <taxon>Dikarya</taxon>
        <taxon>Ascomycota</taxon>
        <taxon>Pezizomycotina</taxon>
        <taxon>Eurotiomycetes</taxon>
        <taxon>Eurotiomycetidae</taxon>
        <taxon>Onygenales</taxon>
        <taxon>Onygenaceae</taxon>
        <taxon>Coccidioides</taxon>
    </lineage>
</organism>
<feature type="compositionally biased region" description="Basic and acidic residues" evidence="1">
    <location>
        <begin position="45"/>
        <end position="59"/>
    </location>
</feature>
<feature type="compositionally biased region" description="Low complexity" evidence="1">
    <location>
        <begin position="117"/>
        <end position="128"/>
    </location>
</feature>
<feature type="region of interest" description="Disordered" evidence="1">
    <location>
        <begin position="1"/>
        <end position="148"/>
    </location>
</feature>
<accession>A0A0J6FKD1</accession>
<dbReference type="EMBL" id="DS268112">
    <property type="protein sequence ID" value="KMM70783.1"/>
    <property type="molecule type" value="Genomic_DNA"/>
</dbReference>
<reference evidence="3" key="3">
    <citation type="journal article" date="2010" name="Genome Res.">
        <title>Population genomic sequencing of Coccidioides fungi reveals recent hybridization and transposon control.</title>
        <authorList>
            <person name="Neafsey D.E."/>
            <person name="Barker B.M."/>
            <person name="Sharpton T.J."/>
            <person name="Stajich J.E."/>
            <person name="Park D.J."/>
            <person name="Whiston E."/>
            <person name="Hung C.-Y."/>
            <person name="McMahan C."/>
            <person name="White J."/>
            <person name="Sykes S."/>
            <person name="Heiman D."/>
            <person name="Young S."/>
            <person name="Zeng Q."/>
            <person name="Abouelleil A."/>
            <person name="Aftuck L."/>
            <person name="Bessette D."/>
            <person name="Brown A."/>
            <person name="FitzGerald M."/>
            <person name="Lui A."/>
            <person name="Macdonald J.P."/>
            <person name="Priest M."/>
            <person name="Orbach M.J."/>
            <person name="Galgiani J.N."/>
            <person name="Kirkland T.N."/>
            <person name="Cole G.T."/>
            <person name="Birren B.W."/>
            <person name="Henn M.R."/>
            <person name="Taylor J.W."/>
            <person name="Rounsley S.D."/>
        </authorList>
    </citation>
    <scope>NUCLEOTIDE SEQUENCE [LARGE SCALE GENOMIC DNA]</scope>
    <source>
        <strain evidence="3">RMSCC 3488</strain>
    </source>
</reference>
<feature type="compositionally biased region" description="Polar residues" evidence="1">
    <location>
        <begin position="85"/>
        <end position="105"/>
    </location>
</feature>
<dbReference type="Proteomes" id="UP000054567">
    <property type="component" value="Unassembled WGS sequence"/>
</dbReference>
<evidence type="ECO:0000313" key="2">
    <source>
        <dbReference type="EMBL" id="KMM70783.1"/>
    </source>
</evidence>
<evidence type="ECO:0000313" key="3">
    <source>
        <dbReference type="Proteomes" id="UP000054567"/>
    </source>
</evidence>
<dbReference type="AlphaFoldDB" id="A0A0J6FKD1"/>
<reference evidence="2 3" key="1">
    <citation type="submission" date="2007-06" db="EMBL/GenBank/DDBJ databases">
        <title>The Genome Sequence of Coccidioides posadasii RMSCC_3488.</title>
        <authorList>
            <consortium name="Coccidioides Genome Resources Consortium"/>
            <consortium name="The Broad Institute Genome Sequencing Platform"/>
            <person name="Henn M.R."/>
            <person name="Sykes S."/>
            <person name="Young S."/>
            <person name="Jaffe D."/>
            <person name="Berlin A."/>
            <person name="Alvarez P."/>
            <person name="Butler J."/>
            <person name="Gnerre S."/>
            <person name="Grabherr M."/>
            <person name="Mauceli E."/>
            <person name="Brockman W."/>
            <person name="Kodira C."/>
            <person name="Alvarado L."/>
            <person name="Zeng Q."/>
            <person name="Crawford M."/>
            <person name="Antoine C."/>
            <person name="Devon K."/>
            <person name="Galgiani J."/>
            <person name="Orsborn K."/>
            <person name="Lewis M.L."/>
            <person name="Nusbaum C."/>
            <person name="Galagan J."/>
            <person name="Birren B."/>
        </authorList>
    </citation>
    <scope>NUCLEOTIDE SEQUENCE [LARGE SCALE GENOMIC DNA]</scope>
    <source>
        <strain evidence="2 3">RMSCC 3488</strain>
    </source>
</reference>
<gene>
    <name evidence="2" type="ORF">CPAG_07095</name>
</gene>
<reference evidence="3" key="2">
    <citation type="journal article" date="2009" name="Genome Res.">
        <title>Comparative genomic analyses of the human fungal pathogens Coccidioides and their relatives.</title>
        <authorList>
            <person name="Sharpton T.J."/>
            <person name="Stajich J.E."/>
            <person name="Rounsley S.D."/>
            <person name="Gardner M.J."/>
            <person name="Wortman J.R."/>
            <person name="Jordar V.S."/>
            <person name="Maiti R."/>
            <person name="Kodira C.D."/>
            <person name="Neafsey D.E."/>
            <person name="Zeng Q."/>
            <person name="Hung C.-Y."/>
            <person name="McMahan C."/>
            <person name="Muszewska A."/>
            <person name="Grynberg M."/>
            <person name="Mandel M.A."/>
            <person name="Kellner E.M."/>
            <person name="Barker B.M."/>
            <person name="Galgiani J.N."/>
            <person name="Orbach M.J."/>
            <person name="Kirkland T.N."/>
            <person name="Cole G.T."/>
            <person name="Henn M.R."/>
            <person name="Birren B.W."/>
            <person name="Taylor J.W."/>
        </authorList>
    </citation>
    <scope>NUCLEOTIDE SEQUENCE [LARGE SCALE GENOMIC DNA]</scope>
    <source>
        <strain evidence="3">RMSCC 3488</strain>
    </source>
</reference>
<feature type="compositionally biased region" description="Low complexity" evidence="1">
    <location>
        <begin position="1"/>
        <end position="23"/>
    </location>
</feature>
<protein>
    <submittedName>
        <fullName evidence="2">Uncharacterized protein</fullName>
    </submittedName>
</protein>
<evidence type="ECO:0000256" key="1">
    <source>
        <dbReference type="SAM" id="MobiDB-lite"/>
    </source>
</evidence>